<reference evidence="2" key="1">
    <citation type="submission" date="2023-03" db="EMBL/GenBank/DDBJ databases">
        <title>Amycolatopsis taiwanensis NBRC 103393.</title>
        <authorList>
            <person name="Ichikawa N."/>
            <person name="Sato H."/>
            <person name="Tonouchi N."/>
        </authorList>
    </citation>
    <scope>NUCLEOTIDE SEQUENCE</scope>
    <source>
        <strain evidence="2">NBRC 103393</strain>
    </source>
</reference>
<evidence type="ECO:0000313" key="3">
    <source>
        <dbReference type="Proteomes" id="UP001165136"/>
    </source>
</evidence>
<keyword evidence="1" id="KW-1133">Transmembrane helix</keyword>
<protein>
    <submittedName>
        <fullName evidence="2">Uncharacterized protein</fullName>
    </submittedName>
</protein>
<dbReference type="Proteomes" id="UP001165136">
    <property type="component" value="Unassembled WGS sequence"/>
</dbReference>
<organism evidence="2 3">
    <name type="scientific">Amycolatopsis taiwanensis</name>
    <dbReference type="NCBI Taxonomy" id="342230"/>
    <lineage>
        <taxon>Bacteria</taxon>
        <taxon>Bacillati</taxon>
        <taxon>Actinomycetota</taxon>
        <taxon>Actinomycetes</taxon>
        <taxon>Pseudonocardiales</taxon>
        <taxon>Pseudonocardiaceae</taxon>
        <taxon>Amycolatopsis</taxon>
    </lineage>
</organism>
<dbReference type="AlphaFoldDB" id="A0A9W6R0U8"/>
<proteinExistence type="predicted"/>
<keyword evidence="3" id="KW-1185">Reference proteome</keyword>
<evidence type="ECO:0000313" key="2">
    <source>
        <dbReference type="EMBL" id="GLY67248.1"/>
    </source>
</evidence>
<name>A0A9W6R0U8_9PSEU</name>
<gene>
    <name evidence="2" type="ORF">Atai01_38670</name>
</gene>
<comment type="caution">
    <text evidence="2">The sequence shown here is derived from an EMBL/GenBank/DDBJ whole genome shotgun (WGS) entry which is preliminary data.</text>
</comment>
<keyword evidence="1" id="KW-0472">Membrane</keyword>
<feature type="transmembrane region" description="Helical" evidence="1">
    <location>
        <begin position="40"/>
        <end position="57"/>
    </location>
</feature>
<evidence type="ECO:0000256" key="1">
    <source>
        <dbReference type="SAM" id="Phobius"/>
    </source>
</evidence>
<dbReference type="EMBL" id="BSTI01000008">
    <property type="protein sequence ID" value="GLY67248.1"/>
    <property type="molecule type" value="Genomic_DNA"/>
</dbReference>
<feature type="transmembrane region" description="Helical" evidence="1">
    <location>
        <begin position="15"/>
        <end position="33"/>
    </location>
</feature>
<keyword evidence="1" id="KW-0812">Transmembrane</keyword>
<accession>A0A9W6R0U8</accession>
<feature type="transmembrane region" description="Helical" evidence="1">
    <location>
        <begin position="63"/>
        <end position="88"/>
    </location>
</feature>
<sequence>MSLEPPYSEHLMRDVGALTLAYVLMLAVAAVTMDRLMIRTALAASLVFAVPHFFFHLTHLDGFSLSAAISQTVSLALGVLLPAALLLLARGRRLSDARGTARPAGGE</sequence>